<comment type="caution">
    <text evidence="10">The sequence shown here is derived from an EMBL/GenBank/DDBJ whole genome shotgun (WGS) entry which is preliminary data.</text>
</comment>
<dbReference type="FunFam" id="3.30.160.60:FF:001049">
    <property type="entry name" value="zinc finger protein 319"/>
    <property type="match status" value="1"/>
</dbReference>
<feature type="compositionally biased region" description="Polar residues" evidence="8">
    <location>
        <begin position="290"/>
        <end position="306"/>
    </location>
</feature>
<dbReference type="SUPFAM" id="SSF57667">
    <property type="entry name" value="beta-beta-alpha zinc fingers"/>
    <property type="match status" value="2"/>
</dbReference>
<gene>
    <name evidence="10" type="ORF">D5F01_LYC15588</name>
</gene>
<feature type="domain" description="C2H2-type" evidence="9">
    <location>
        <begin position="483"/>
        <end position="511"/>
    </location>
</feature>
<evidence type="ECO:0000256" key="8">
    <source>
        <dbReference type="SAM" id="MobiDB-lite"/>
    </source>
</evidence>
<evidence type="ECO:0000313" key="11">
    <source>
        <dbReference type="Proteomes" id="UP000424527"/>
    </source>
</evidence>
<feature type="compositionally biased region" description="Polar residues" evidence="8">
    <location>
        <begin position="137"/>
        <end position="147"/>
    </location>
</feature>
<keyword evidence="5" id="KW-0862">Zinc</keyword>
<evidence type="ECO:0000256" key="3">
    <source>
        <dbReference type="ARBA" id="ARBA00022737"/>
    </source>
</evidence>
<feature type="compositionally biased region" description="Polar residues" evidence="8">
    <location>
        <begin position="240"/>
        <end position="256"/>
    </location>
</feature>
<dbReference type="PROSITE" id="PS00028">
    <property type="entry name" value="ZINC_FINGER_C2H2_1"/>
    <property type="match status" value="4"/>
</dbReference>
<evidence type="ECO:0000256" key="7">
    <source>
        <dbReference type="PROSITE-ProRule" id="PRU00042"/>
    </source>
</evidence>
<dbReference type="InterPro" id="IPR013087">
    <property type="entry name" value="Znf_C2H2_type"/>
</dbReference>
<evidence type="ECO:0000256" key="2">
    <source>
        <dbReference type="ARBA" id="ARBA00022723"/>
    </source>
</evidence>
<dbReference type="InterPro" id="IPR036236">
    <property type="entry name" value="Znf_C2H2_sf"/>
</dbReference>
<keyword evidence="6" id="KW-0539">Nucleus</keyword>
<dbReference type="FunFam" id="3.30.160.60:FF:000624">
    <property type="entry name" value="zinc finger protein 697"/>
    <property type="match status" value="1"/>
</dbReference>
<keyword evidence="2" id="KW-0479">Metal-binding</keyword>
<protein>
    <recommendedName>
        <fullName evidence="9">C2H2-type domain-containing protein</fullName>
    </recommendedName>
</protein>
<evidence type="ECO:0000256" key="5">
    <source>
        <dbReference type="ARBA" id="ARBA00022833"/>
    </source>
</evidence>
<reference evidence="10 11" key="1">
    <citation type="submission" date="2019-07" db="EMBL/GenBank/DDBJ databases">
        <title>Chromosome genome assembly for large yellow croaker.</title>
        <authorList>
            <person name="Xiao S."/>
        </authorList>
    </citation>
    <scope>NUCLEOTIDE SEQUENCE [LARGE SCALE GENOMIC DNA]</scope>
    <source>
        <strain evidence="10">JMULYC20181020</strain>
        <tissue evidence="10">Muscle</tissue>
    </source>
</reference>
<proteinExistence type="predicted"/>
<feature type="domain" description="C2H2-type" evidence="9">
    <location>
        <begin position="512"/>
        <end position="540"/>
    </location>
</feature>
<feature type="region of interest" description="Disordered" evidence="8">
    <location>
        <begin position="534"/>
        <end position="555"/>
    </location>
</feature>
<feature type="compositionally biased region" description="Polar residues" evidence="8">
    <location>
        <begin position="221"/>
        <end position="233"/>
    </location>
</feature>
<feature type="region of interest" description="Disordered" evidence="8">
    <location>
        <begin position="221"/>
        <end position="402"/>
    </location>
</feature>
<keyword evidence="4 7" id="KW-0863">Zinc-finger</keyword>
<dbReference type="FunFam" id="3.30.160.60:FF:000345">
    <property type="entry name" value="Zinc finger protein Gfi-1"/>
    <property type="match status" value="1"/>
</dbReference>
<accession>A0A6G0I367</accession>
<dbReference type="PANTHER" id="PTHR16515">
    <property type="entry name" value="PR DOMAIN ZINC FINGER PROTEIN"/>
    <property type="match status" value="1"/>
</dbReference>
<dbReference type="GO" id="GO:0008270">
    <property type="term" value="F:zinc ion binding"/>
    <property type="evidence" value="ECO:0007669"/>
    <property type="project" value="UniProtKB-KW"/>
</dbReference>
<dbReference type="PANTHER" id="PTHR16515:SF66">
    <property type="entry name" value="C2H2-TYPE DOMAIN-CONTAINING PROTEIN"/>
    <property type="match status" value="1"/>
</dbReference>
<dbReference type="EMBL" id="REGW02000015">
    <property type="protein sequence ID" value="KAE8285919.1"/>
    <property type="molecule type" value="Genomic_DNA"/>
</dbReference>
<feature type="compositionally biased region" description="Low complexity" evidence="8">
    <location>
        <begin position="337"/>
        <end position="359"/>
    </location>
</feature>
<comment type="subcellular location">
    <subcellularLocation>
        <location evidence="1">Nucleus</location>
    </subcellularLocation>
</comment>
<dbReference type="GO" id="GO:0010468">
    <property type="term" value="P:regulation of gene expression"/>
    <property type="evidence" value="ECO:0007669"/>
    <property type="project" value="TreeGrafter"/>
</dbReference>
<keyword evidence="3" id="KW-0677">Repeat</keyword>
<sequence>MAVHRCHSRGAYSGSSHIVPQLPVEASHRSKQRCQSVVDIKTTPLKQRAMESVRSAFHAQLATVMDSLLAAAVCEIAKIFESSLCEQQAELAQKTEEISILRGKLEKGDRRQKAKGGGGGGGSEEGEMSSGDRSEVSLRQQTLTGSGPNVGKDVSSHSDPVEGLSQSLSGLKEEITGQDGALVKHERAGSRPILGSAVQAPEGSLAPGDQRQIDTLSATQAKTKLSHWDQGSRSADHRSLQNQASAPFLSISQSGRCSPRPDPSLAQPGEWLPGLDNTRGGVAGLENLQADGTSCSGPASSSTGTDASCFRPGFGSDETSNEDDDSAFPFLDQEPENQNSNQNSVQGQAVGQRGARQVQPQAPSGELPWRPRDDRGGRGPISHARRVTSFGNRDPLRPQSNSQSLTLRHTNTLSHPAAPGGGNGRPYTCPYCTKCFTYPSHQRRHLLRHTGVRLHPCQFCDKSFLTPSELTVHTRTHTGERPFGCAQCGKRFARSGNLRAHQRDVHMGKRPFACTECGKRFAHRGNLRVHNHRVHQGDPYYMDDQQEPDMGPNPI</sequence>
<dbReference type="PROSITE" id="PS50157">
    <property type="entry name" value="ZINC_FINGER_C2H2_2"/>
    <property type="match status" value="4"/>
</dbReference>
<organism evidence="10 11">
    <name type="scientific">Larimichthys crocea</name>
    <name type="common">Large yellow croaker</name>
    <name type="synonym">Pseudosciaena crocea</name>
    <dbReference type="NCBI Taxonomy" id="215358"/>
    <lineage>
        <taxon>Eukaryota</taxon>
        <taxon>Metazoa</taxon>
        <taxon>Chordata</taxon>
        <taxon>Craniata</taxon>
        <taxon>Vertebrata</taxon>
        <taxon>Euteleostomi</taxon>
        <taxon>Actinopterygii</taxon>
        <taxon>Neopterygii</taxon>
        <taxon>Teleostei</taxon>
        <taxon>Neoteleostei</taxon>
        <taxon>Acanthomorphata</taxon>
        <taxon>Eupercaria</taxon>
        <taxon>Sciaenidae</taxon>
        <taxon>Larimichthys</taxon>
    </lineage>
</organism>
<dbReference type="Gene3D" id="3.30.160.60">
    <property type="entry name" value="Classic Zinc Finger"/>
    <property type="match status" value="4"/>
</dbReference>
<feature type="domain" description="C2H2-type" evidence="9">
    <location>
        <begin position="427"/>
        <end position="454"/>
    </location>
</feature>
<evidence type="ECO:0000256" key="1">
    <source>
        <dbReference type="ARBA" id="ARBA00004123"/>
    </source>
</evidence>
<dbReference type="Pfam" id="PF00096">
    <property type="entry name" value="zf-C2H2"/>
    <property type="match status" value="4"/>
</dbReference>
<dbReference type="InterPro" id="IPR050331">
    <property type="entry name" value="Zinc_finger"/>
</dbReference>
<dbReference type="SMART" id="SM00355">
    <property type="entry name" value="ZnF_C2H2"/>
    <property type="match status" value="4"/>
</dbReference>
<dbReference type="GO" id="GO:0005634">
    <property type="term" value="C:nucleus"/>
    <property type="evidence" value="ECO:0007669"/>
    <property type="project" value="UniProtKB-SubCell"/>
</dbReference>
<evidence type="ECO:0000256" key="4">
    <source>
        <dbReference type="ARBA" id="ARBA00022771"/>
    </source>
</evidence>
<feature type="region of interest" description="Disordered" evidence="8">
    <location>
        <begin position="103"/>
        <end position="164"/>
    </location>
</feature>
<dbReference type="AlphaFoldDB" id="A0A6G0I367"/>
<evidence type="ECO:0000256" key="6">
    <source>
        <dbReference type="ARBA" id="ARBA00023242"/>
    </source>
</evidence>
<dbReference type="Proteomes" id="UP000424527">
    <property type="component" value="Unassembled WGS sequence"/>
</dbReference>
<feature type="domain" description="C2H2-type" evidence="9">
    <location>
        <begin position="455"/>
        <end position="482"/>
    </location>
</feature>
<name>A0A6G0I367_LARCR</name>
<evidence type="ECO:0000259" key="9">
    <source>
        <dbReference type="PROSITE" id="PS50157"/>
    </source>
</evidence>
<evidence type="ECO:0000313" key="10">
    <source>
        <dbReference type="EMBL" id="KAE8285919.1"/>
    </source>
</evidence>
<keyword evidence="11" id="KW-1185">Reference proteome</keyword>